<evidence type="ECO:0000256" key="2">
    <source>
        <dbReference type="SAM" id="MobiDB-lite"/>
    </source>
</evidence>
<feature type="compositionally biased region" description="Basic residues" evidence="2">
    <location>
        <begin position="1"/>
        <end position="12"/>
    </location>
</feature>
<name>A0AAD5UYC1_9APHY</name>
<protein>
    <submittedName>
        <fullName evidence="3">Uncharacterized protein</fullName>
    </submittedName>
</protein>
<evidence type="ECO:0000256" key="1">
    <source>
        <dbReference type="SAM" id="Coils"/>
    </source>
</evidence>
<comment type="caution">
    <text evidence="3">The sequence shown here is derived from an EMBL/GenBank/DDBJ whole genome shotgun (WGS) entry which is preliminary data.</text>
</comment>
<dbReference type="AlphaFoldDB" id="A0AAD5UYC1"/>
<feature type="compositionally biased region" description="Polar residues" evidence="2">
    <location>
        <begin position="40"/>
        <end position="52"/>
    </location>
</feature>
<feature type="region of interest" description="Disordered" evidence="2">
    <location>
        <begin position="1"/>
        <end position="64"/>
    </location>
</feature>
<feature type="coiled-coil region" evidence="1">
    <location>
        <begin position="144"/>
        <end position="192"/>
    </location>
</feature>
<gene>
    <name evidence="3" type="ORF">NLI96_g7892</name>
</gene>
<dbReference type="EMBL" id="JANAWD010000340">
    <property type="protein sequence ID" value="KAJ3481090.1"/>
    <property type="molecule type" value="Genomic_DNA"/>
</dbReference>
<accession>A0AAD5UYC1</accession>
<keyword evidence="1" id="KW-0175">Coiled coil</keyword>
<feature type="compositionally biased region" description="Polar residues" evidence="2">
    <location>
        <begin position="13"/>
        <end position="24"/>
    </location>
</feature>
<sequence>MITKHAASKTRKQPTGDSEASSSQRPHRSRQGHNPKLQHDVTSSSGHNTSDETAAAVSACPTTDRDTTEIEIVQRTLESLGAPRVSKQDFKALYASPLGASLKVIAERVRGVEGARKSREVIARYYESKRMKKKGDEEWEYDKHQRLGTKLNAAEKELIVLQRQIDEAHMSYSALERESECLRKEVEHARLRNLYYSVLSKKEEVRTKRIKEIERLLRETTSQKDISVRAIPISKPEIVNLVPPSLTIESVLNLTPSNTHDTLALLHAHHTTLARLLSDPAQESSTIWNRASLKLSQGARG</sequence>
<evidence type="ECO:0000313" key="4">
    <source>
        <dbReference type="Proteomes" id="UP001212997"/>
    </source>
</evidence>
<proteinExistence type="predicted"/>
<organism evidence="3 4">
    <name type="scientific">Meripilus lineatus</name>
    <dbReference type="NCBI Taxonomy" id="2056292"/>
    <lineage>
        <taxon>Eukaryota</taxon>
        <taxon>Fungi</taxon>
        <taxon>Dikarya</taxon>
        <taxon>Basidiomycota</taxon>
        <taxon>Agaricomycotina</taxon>
        <taxon>Agaricomycetes</taxon>
        <taxon>Polyporales</taxon>
        <taxon>Meripilaceae</taxon>
        <taxon>Meripilus</taxon>
    </lineage>
</organism>
<reference evidence="3" key="1">
    <citation type="submission" date="2022-07" db="EMBL/GenBank/DDBJ databases">
        <title>Genome Sequence of Physisporinus lineatus.</title>
        <authorList>
            <person name="Buettner E."/>
        </authorList>
    </citation>
    <scope>NUCLEOTIDE SEQUENCE</scope>
    <source>
        <strain evidence="3">VT162</strain>
    </source>
</reference>
<keyword evidence="4" id="KW-1185">Reference proteome</keyword>
<evidence type="ECO:0000313" key="3">
    <source>
        <dbReference type="EMBL" id="KAJ3481090.1"/>
    </source>
</evidence>
<dbReference type="Proteomes" id="UP001212997">
    <property type="component" value="Unassembled WGS sequence"/>
</dbReference>